<feature type="compositionally biased region" description="Basic and acidic residues" evidence="1">
    <location>
        <begin position="326"/>
        <end position="340"/>
    </location>
</feature>
<organism evidence="2 3">
    <name type="scientific">Rhodonia placenta</name>
    <dbReference type="NCBI Taxonomy" id="104341"/>
    <lineage>
        <taxon>Eukaryota</taxon>
        <taxon>Fungi</taxon>
        <taxon>Dikarya</taxon>
        <taxon>Basidiomycota</taxon>
        <taxon>Agaricomycotina</taxon>
        <taxon>Agaricomycetes</taxon>
        <taxon>Polyporales</taxon>
        <taxon>Adustoporiaceae</taxon>
        <taxon>Rhodonia</taxon>
    </lineage>
</organism>
<dbReference type="Proteomes" id="UP000639403">
    <property type="component" value="Unassembled WGS sequence"/>
</dbReference>
<reference evidence="2" key="1">
    <citation type="submission" date="2020-11" db="EMBL/GenBank/DDBJ databases">
        <authorList>
            <person name="Koelle M."/>
            <person name="Horta M.A.C."/>
            <person name="Nowrousian M."/>
            <person name="Ohm R.A."/>
            <person name="Benz P."/>
            <person name="Pilgard A."/>
        </authorList>
    </citation>
    <scope>NUCLEOTIDE SEQUENCE</scope>
    <source>
        <strain evidence="2">FPRL280</strain>
    </source>
</reference>
<evidence type="ECO:0000313" key="2">
    <source>
        <dbReference type="EMBL" id="KAF9806668.1"/>
    </source>
</evidence>
<feature type="compositionally biased region" description="Polar residues" evidence="1">
    <location>
        <begin position="287"/>
        <end position="299"/>
    </location>
</feature>
<gene>
    <name evidence="2" type="ORF">IEO21_08605</name>
</gene>
<feature type="compositionally biased region" description="Low complexity" evidence="1">
    <location>
        <begin position="390"/>
        <end position="422"/>
    </location>
</feature>
<feature type="region of interest" description="Disordered" evidence="1">
    <location>
        <begin position="149"/>
        <end position="187"/>
    </location>
</feature>
<reference evidence="2" key="2">
    <citation type="journal article" name="Front. Microbiol.">
        <title>Degradative Capacity of Two Strains of Rhodonia placenta: From Phenotype to Genotype.</title>
        <authorList>
            <person name="Kolle M."/>
            <person name="Horta M.A.C."/>
            <person name="Nowrousian M."/>
            <person name="Ohm R.A."/>
            <person name="Benz J.P."/>
            <person name="Pilgard A."/>
        </authorList>
    </citation>
    <scope>NUCLEOTIDE SEQUENCE</scope>
    <source>
        <strain evidence="2">FPRL280</strain>
    </source>
</reference>
<evidence type="ECO:0000313" key="3">
    <source>
        <dbReference type="Proteomes" id="UP000639403"/>
    </source>
</evidence>
<sequence>MPSVPPIRIRAPAIVSALSNSKGCTHIYLDPTTYIPVVNTLAQVATTAGPLSPVLVRKDRSLVFWQYEHHSIAQDVAETYHKLRHYARTYDCDKVTPRSATSPYTLFIGEEYAASSNTRAARRQPRDVATLPGAGYIHGIAPVHNTLPVTVASEPPRGKKRQCGQPSISTANAPAAPPLANRGVLPLPRRSAFSPTRLHIKTTHSLAETVMSSHVGTLSVPHATSSGPPMVEQNSETTRYGIGYSSNNTTSVSSSVSAQHITRFDDETVAVDDIDDGSLHRTKRSRTSASMTPFSTSFRSAKLPPTSPTSTSPPSIPSGAGQPALRPDKGKQRAMPREDESSTSSLSPSLRRKPQHVQPSRGRKRKTRHDDDADTSGPSHKRIAVSLSYTESSASPTPSQESAASPAASQGSAASSTSSQGSIVDDLITSERDSGNSDWIYSEREESQISTLHSQYFKYYLHCVFPLLISLAQRVHVEVAQIAYRRNMTKDQRLTDAKKKVIVDSGLKATCDDSDTVGPSQAGSSFPQLSRLGLACVRLLVLDHLD</sequence>
<proteinExistence type="predicted"/>
<protein>
    <submittedName>
        <fullName evidence="2">Uncharacterized protein</fullName>
    </submittedName>
</protein>
<feature type="compositionally biased region" description="Basic residues" evidence="1">
    <location>
        <begin position="350"/>
        <end position="367"/>
    </location>
</feature>
<dbReference type="EMBL" id="JADOXO010000320">
    <property type="protein sequence ID" value="KAF9806668.1"/>
    <property type="molecule type" value="Genomic_DNA"/>
</dbReference>
<name>A0A8H7TZ82_9APHY</name>
<feature type="region of interest" description="Disordered" evidence="1">
    <location>
        <begin position="275"/>
        <end position="426"/>
    </location>
</feature>
<accession>A0A8H7TZ82</accession>
<dbReference type="AlphaFoldDB" id="A0A8H7TZ82"/>
<feature type="compositionally biased region" description="Low complexity" evidence="1">
    <location>
        <begin position="171"/>
        <end position="181"/>
    </location>
</feature>
<evidence type="ECO:0000256" key="1">
    <source>
        <dbReference type="SAM" id="MobiDB-lite"/>
    </source>
</evidence>
<comment type="caution">
    <text evidence="2">The sequence shown here is derived from an EMBL/GenBank/DDBJ whole genome shotgun (WGS) entry which is preliminary data.</text>
</comment>